<dbReference type="STRING" id="1618337.UT28_C0001G0314"/>
<keyword evidence="1" id="KW-0812">Transmembrane</keyword>
<dbReference type="AlphaFoldDB" id="A0A0G4B3X2"/>
<feature type="transmembrane region" description="Helical" evidence="1">
    <location>
        <begin position="185"/>
        <end position="203"/>
    </location>
</feature>
<feature type="transmembrane region" description="Helical" evidence="1">
    <location>
        <begin position="90"/>
        <end position="109"/>
    </location>
</feature>
<dbReference type="EMBL" id="CP011213">
    <property type="protein sequence ID" value="AKM82123.1"/>
    <property type="molecule type" value="Genomic_DNA"/>
</dbReference>
<dbReference type="Proteomes" id="UP000035648">
    <property type="component" value="Chromosome"/>
</dbReference>
<feature type="transmembrane region" description="Helical" evidence="1">
    <location>
        <begin position="16"/>
        <end position="37"/>
    </location>
</feature>
<evidence type="ECO:0000256" key="1">
    <source>
        <dbReference type="SAM" id="Phobius"/>
    </source>
</evidence>
<keyword evidence="1" id="KW-1133">Transmembrane helix</keyword>
<proteinExistence type="predicted"/>
<gene>
    <name evidence="2" type="ORF">UT28_C0001G0314</name>
</gene>
<sequence>MKENVKGKQFKTWEDFLAFGISAIFSPYVVAVLFVVLLTYNYSQNLSQFLPWVLTFLVFGIIIPGIYVLWLMETEKIHDIHISDRNERKIPFLIAGISSTIGAVLLIILGAARPVIVMAVTYAVNALAVAVITAYWKISIHMALLTSIITVAVILFGYNFAWFYFLLLPLAWSRVHRKKHTILQALAGSLLAFILTAVVFWGFKYF</sequence>
<reference evidence="2 3" key="1">
    <citation type="journal article" date="2015" name="Nature">
        <title>rRNA introns, odd ribosomes, and small enigmatic genomes across a large radiation of phyla.</title>
        <authorList>
            <person name="Brown C.T."/>
            <person name="Hug L.A."/>
            <person name="Thomas B.C."/>
            <person name="Sharon I."/>
            <person name="Castelle C.J."/>
            <person name="Singh A."/>
            <person name="Wilkins M.J."/>
            <person name="Williams K.H."/>
            <person name="Banfield J.F."/>
        </authorList>
    </citation>
    <scope>NUCLEOTIDE SEQUENCE [LARGE SCALE GENOMIC DNA]</scope>
</reference>
<dbReference type="KEGG" id="bbgw:UT28_C0001G0314"/>
<accession>A0A0G4B3X2</accession>
<keyword evidence="1" id="KW-0472">Membrane</keyword>
<feature type="transmembrane region" description="Helical" evidence="1">
    <location>
        <begin position="115"/>
        <end position="136"/>
    </location>
</feature>
<feature type="transmembrane region" description="Helical" evidence="1">
    <location>
        <begin position="143"/>
        <end position="165"/>
    </location>
</feature>
<protein>
    <submittedName>
        <fullName evidence="2">Uncharacterized protein</fullName>
    </submittedName>
</protein>
<name>A0A0G4B3X2_9BACT</name>
<feature type="transmembrane region" description="Helical" evidence="1">
    <location>
        <begin position="49"/>
        <end position="70"/>
    </location>
</feature>
<evidence type="ECO:0000313" key="2">
    <source>
        <dbReference type="EMBL" id="AKM82123.1"/>
    </source>
</evidence>
<organism evidence="2 3">
    <name type="scientific">Berkelbacteria bacterium GW2011_GWE1_39_12</name>
    <dbReference type="NCBI Taxonomy" id="1618337"/>
    <lineage>
        <taxon>Bacteria</taxon>
        <taxon>Candidatus Berkelbacteria</taxon>
    </lineage>
</organism>
<evidence type="ECO:0000313" key="3">
    <source>
        <dbReference type="Proteomes" id="UP000035648"/>
    </source>
</evidence>